<dbReference type="Proteomes" id="UP001148838">
    <property type="component" value="Unassembled WGS sequence"/>
</dbReference>
<protein>
    <submittedName>
        <fullName evidence="1">Uncharacterized protein</fullName>
    </submittedName>
</protein>
<comment type="caution">
    <text evidence="1">The sequence shown here is derived from an EMBL/GenBank/DDBJ whole genome shotgun (WGS) entry which is preliminary data.</text>
</comment>
<keyword evidence="2" id="KW-1185">Reference proteome</keyword>
<sequence length="275" mass="31569">MSPGSNTESYPAFAHIGLRENPGKTSTSLTQWNQYRARPVYEKFLLSGPTLRPTLMIRQRGHWVSMRFCPVMGGSFEFQPEYPTPLRISSVLFQSRSFTSLPLDNSDFQQTTVYMCSRDANIGKRNETNVRNVTTDVLNVKNVSIGAVTRLVCLGMVRISCLYAIRALYGNERYYFEQDGAPSHYHRDVRTYLDETVPVQDYVGLDTFYGVMKTLFYEKLSTILQDVRDLLVDLVSVDRTKYNLSTVGGRQDADNRDEWRYIVNEAKKLLGFEMP</sequence>
<dbReference type="EMBL" id="JAJSOF020000019">
    <property type="protein sequence ID" value="KAJ4438543.1"/>
    <property type="molecule type" value="Genomic_DNA"/>
</dbReference>
<name>A0ABQ8SXP8_PERAM</name>
<proteinExistence type="predicted"/>
<evidence type="ECO:0000313" key="2">
    <source>
        <dbReference type="Proteomes" id="UP001148838"/>
    </source>
</evidence>
<gene>
    <name evidence="1" type="ORF">ANN_14490</name>
</gene>
<accession>A0ABQ8SXP8</accession>
<organism evidence="1 2">
    <name type="scientific">Periplaneta americana</name>
    <name type="common">American cockroach</name>
    <name type="synonym">Blatta americana</name>
    <dbReference type="NCBI Taxonomy" id="6978"/>
    <lineage>
        <taxon>Eukaryota</taxon>
        <taxon>Metazoa</taxon>
        <taxon>Ecdysozoa</taxon>
        <taxon>Arthropoda</taxon>
        <taxon>Hexapoda</taxon>
        <taxon>Insecta</taxon>
        <taxon>Pterygota</taxon>
        <taxon>Neoptera</taxon>
        <taxon>Polyneoptera</taxon>
        <taxon>Dictyoptera</taxon>
        <taxon>Blattodea</taxon>
        <taxon>Blattoidea</taxon>
        <taxon>Blattidae</taxon>
        <taxon>Blattinae</taxon>
        <taxon>Periplaneta</taxon>
    </lineage>
</organism>
<reference evidence="1 2" key="1">
    <citation type="journal article" date="2022" name="Allergy">
        <title>Genome assembly and annotation of Periplaneta americana reveal a comprehensive cockroach allergen profile.</title>
        <authorList>
            <person name="Wang L."/>
            <person name="Xiong Q."/>
            <person name="Saelim N."/>
            <person name="Wang L."/>
            <person name="Nong W."/>
            <person name="Wan A.T."/>
            <person name="Shi M."/>
            <person name="Liu X."/>
            <person name="Cao Q."/>
            <person name="Hui J.H.L."/>
            <person name="Sookrung N."/>
            <person name="Leung T.F."/>
            <person name="Tungtrongchitr A."/>
            <person name="Tsui S.K.W."/>
        </authorList>
    </citation>
    <scope>NUCLEOTIDE SEQUENCE [LARGE SCALE GENOMIC DNA]</scope>
    <source>
        <strain evidence="1">PWHHKU_190912</strain>
    </source>
</reference>
<evidence type="ECO:0000313" key="1">
    <source>
        <dbReference type="EMBL" id="KAJ4438543.1"/>
    </source>
</evidence>